<evidence type="ECO:0000259" key="1">
    <source>
        <dbReference type="PROSITE" id="PS51340"/>
    </source>
</evidence>
<dbReference type="GO" id="GO:0030151">
    <property type="term" value="F:molybdenum ion binding"/>
    <property type="evidence" value="ECO:0007669"/>
    <property type="project" value="InterPro"/>
</dbReference>
<dbReference type="Pfam" id="PF03476">
    <property type="entry name" value="MOSC_N"/>
    <property type="match status" value="1"/>
</dbReference>
<gene>
    <name evidence="2" type="ORF">BN7_3515</name>
</gene>
<dbReference type="EMBL" id="CAIF01000097">
    <property type="protein sequence ID" value="CCH43960.1"/>
    <property type="molecule type" value="Genomic_DNA"/>
</dbReference>
<sequence>MIIIYFLLFTSTTAFIFLPQFLALLASPNQQIPQSIINLINLRLYLISFIQRRKFTGKISKLYVYPIKSVSYISPSSWELDEFGFKHDRQYMLAFWDSTQALYQPYTQRNAPKLSLVEIDFNKEENWFKFTYPTDGGKLTSFKLPMNITQDWIAQNSISDEHLKTDLWGVKFQSINIGKALPDDFKIAMGLNRPGTTLLTSLSKKVISAHPQELKEQKSTLFHDYYPLHFLSQTLVDELNHRISEQGSTRQVEAKQFRPNIVITDQKIDMDYWYDIKLNGKQIYIVQKTPRCNIGNVILSAGQFDKTNIVTRSLRQYRRIDTGDINGSFLGNYGIHKEYGYSVKVGDEIWLGRQRISSYEKLL</sequence>
<proteinExistence type="predicted"/>
<dbReference type="Pfam" id="PF03473">
    <property type="entry name" value="MOSC"/>
    <property type="match status" value="1"/>
</dbReference>
<dbReference type="SUPFAM" id="SSF50800">
    <property type="entry name" value="PK beta-barrel domain-like"/>
    <property type="match status" value="1"/>
</dbReference>
<evidence type="ECO:0000313" key="3">
    <source>
        <dbReference type="Proteomes" id="UP000009328"/>
    </source>
</evidence>
<dbReference type="GO" id="GO:0003824">
    <property type="term" value="F:catalytic activity"/>
    <property type="evidence" value="ECO:0007669"/>
    <property type="project" value="InterPro"/>
</dbReference>
<dbReference type="SUPFAM" id="SSF141673">
    <property type="entry name" value="MOSC N-terminal domain-like"/>
    <property type="match status" value="1"/>
</dbReference>
<dbReference type="PROSITE" id="PS51340">
    <property type="entry name" value="MOSC"/>
    <property type="match status" value="1"/>
</dbReference>
<dbReference type="GO" id="GO:0030170">
    <property type="term" value="F:pyridoxal phosphate binding"/>
    <property type="evidence" value="ECO:0007669"/>
    <property type="project" value="InterPro"/>
</dbReference>
<organism evidence="2 3">
    <name type="scientific">Wickerhamomyces ciferrii (strain ATCC 14091 / BCRC 22168 / CBS 111 / JCM 3599 / NBRC 0793 / NRRL Y-1031 F-60-10)</name>
    <name type="common">Yeast</name>
    <name type="synonym">Pichia ciferrii</name>
    <dbReference type="NCBI Taxonomy" id="1206466"/>
    <lineage>
        <taxon>Eukaryota</taxon>
        <taxon>Fungi</taxon>
        <taxon>Dikarya</taxon>
        <taxon>Ascomycota</taxon>
        <taxon>Saccharomycotina</taxon>
        <taxon>Saccharomycetes</taxon>
        <taxon>Phaffomycetales</taxon>
        <taxon>Wickerhamomycetaceae</taxon>
        <taxon>Wickerhamomyces</taxon>
    </lineage>
</organism>
<reference evidence="2 3" key="1">
    <citation type="journal article" date="2012" name="Eukaryot. Cell">
        <title>Draft genome sequence of Wickerhamomyces ciferrii NRRL Y-1031 F-60-10.</title>
        <authorList>
            <person name="Schneider J."/>
            <person name="Andrea H."/>
            <person name="Blom J."/>
            <person name="Jaenicke S."/>
            <person name="Ruckert C."/>
            <person name="Schorsch C."/>
            <person name="Szczepanowski R."/>
            <person name="Farwick M."/>
            <person name="Goesmann A."/>
            <person name="Puhler A."/>
            <person name="Schaffer S."/>
            <person name="Tauch A."/>
            <person name="Kohler T."/>
            <person name="Brinkrolf K."/>
        </authorList>
    </citation>
    <scope>NUCLEOTIDE SEQUENCE [LARGE SCALE GENOMIC DNA]</scope>
    <source>
        <strain evidence="3">ATCC 14091 / BCRC 22168 / CBS 111 / JCM 3599 / NBRC 0793 / NRRL Y-1031 F-60-10</strain>
    </source>
</reference>
<feature type="domain" description="MOSC" evidence="1">
    <location>
        <begin position="204"/>
        <end position="352"/>
    </location>
</feature>
<dbReference type="InterPro" id="IPR011037">
    <property type="entry name" value="Pyrv_Knase-like_insert_dom_sf"/>
</dbReference>
<dbReference type="AlphaFoldDB" id="K0KFP0"/>
<dbReference type="Proteomes" id="UP000009328">
    <property type="component" value="Unassembled WGS sequence"/>
</dbReference>
<accession>K0KFP0</accession>
<name>K0KFP0_WICCF</name>
<dbReference type="InterPro" id="IPR005303">
    <property type="entry name" value="MOCOS_middle"/>
</dbReference>
<evidence type="ECO:0000313" key="2">
    <source>
        <dbReference type="EMBL" id="CCH43960.1"/>
    </source>
</evidence>
<protein>
    <submittedName>
        <fullName evidence="2">Secreted protein</fullName>
    </submittedName>
</protein>
<dbReference type="InterPro" id="IPR005302">
    <property type="entry name" value="MoCF_Sase_C"/>
</dbReference>
<dbReference type="eggNOG" id="KOG2362">
    <property type="taxonomic scope" value="Eukaryota"/>
</dbReference>
<keyword evidence="3" id="KW-1185">Reference proteome</keyword>
<comment type="caution">
    <text evidence="2">The sequence shown here is derived from an EMBL/GenBank/DDBJ whole genome shotgun (WGS) entry which is preliminary data.</text>
</comment>
<dbReference type="InParanoid" id="K0KFP0"/>
<dbReference type="HOGENOM" id="CLU_653949_0_0_1"/>
<dbReference type="STRING" id="1206466.K0KFP0"/>